<proteinExistence type="predicted"/>
<dbReference type="InterPro" id="IPR014729">
    <property type="entry name" value="Rossmann-like_a/b/a_fold"/>
</dbReference>
<evidence type="ECO:0000313" key="2">
    <source>
        <dbReference type="EMBL" id="GAA0381020.1"/>
    </source>
</evidence>
<name>A0ABP3HUT7_9CAUL</name>
<gene>
    <name evidence="2" type="ORF">GCM10009093_05010</name>
</gene>
<evidence type="ECO:0000259" key="1">
    <source>
        <dbReference type="Pfam" id="PF00582"/>
    </source>
</evidence>
<evidence type="ECO:0000313" key="3">
    <source>
        <dbReference type="Proteomes" id="UP001500791"/>
    </source>
</evidence>
<feature type="domain" description="UspA" evidence="1">
    <location>
        <begin position="25"/>
        <end position="133"/>
    </location>
</feature>
<sequence length="177" mass="18635">MGVGAGAGFGLAGVLNHWRSDGLIRKFLVVVDDTPEMNAAMGYAAQRARSTGGRVVLLRVTPAATDEHWSGVRDEIRRQNREEAEALLARLSDKVVERSGHAPVFIIAEGDPLAAIRRAAAEDPDIKILVLAAASGSRGPGPIVSAILKQGVGVEGRKLPVTIVPAEMTDADIEDLA</sequence>
<organism evidence="2 3">
    <name type="scientific">Brevundimonas terrae</name>
    <dbReference type="NCBI Taxonomy" id="363631"/>
    <lineage>
        <taxon>Bacteria</taxon>
        <taxon>Pseudomonadati</taxon>
        <taxon>Pseudomonadota</taxon>
        <taxon>Alphaproteobacteria</taxon>
        <taxon>Caulobacterales</taxon>
        <taxon>Caulobacteraceae</taxon>
        <taxon>Brevundimonas</taxon>
    </lineage>
</organism>
<dbReference type="Pfam" id="PF00582">
    <property type="entry name" value="Usp"/>
    <property type="match status" value="1"/>
</dbReference>
<dbReference type="SUPFAM" id="SSF52402">
    <property type="entry name" value="Adenine nucleotide alpha hydrolases-like"/>
    <property type="match status" value="1"/>
</dbReference>
<dbReference type="EMBL" id="BAAAEJ010000003">
    <property type="protein sequence ID" value="GAA0381020.1"/>
    <property type="molecule type" value="Genomic_DNA"/>
</dbReference>
<dbReference type="InterPro" id="IPR006016">
    <property type="entry name" value="UspA"/>
</dbReference>
<accession>A0ABP3HUT7</accession>
<dbReference type="Gene3D" id="3.40.50.620">
    <property type="entry name" value="HUPs"/>
    <property type="match status" value="1"/>
</dbReference>
<comment type="caution">
    <text evidence="2">The sequence shown here is derived from an EMBL/GenBank/DDBJ whole genome shotgun (WGS) entry which is preliminary data.</text>
</comment>
<reference evidence="3" key="1">
    <citation type="journal article" date="2019" name="Int. J. Syst. Evol. Microbiol.">
        <title>The Global Catalogue of Microorganisms (GCM) 10K type strain sequencing project: providing services to taxonomists for standard genome sequencing and annotation.</title>
        <authorList>
            <consortium name="The Broad Institute Genomics Platform"/>
            <consortium name="The Broad Institute Genome Sequencing Center for Infectious Disease"/>
            <person name="Wu L."/>
            <person name="Ma J."/>
        </authorList>
    </citation>
    <scope>NUCLEOTIDE SEQUENCE [LARGE SCALE GENOMIC DNA]</scope>
    <source>
        <strain evidence="3">JCM 13476</strain>
    </source>
</reference>
<dbReference type="CDD" id="cd00293">
    <property type="entry name" value="USP-like"/>
    <property type="match status" value="1"/>
</dbReference>
<keyword evidence="3" id="KW-1185">Reference proteome</keyword>
<protein>
    <submittedName>
        <fullName evidence="2">Universal stress protein</fullName>
    </submittedName>
</protein>
<dbReference type="Proteomes" id="UP001500791">
    <property type="component" value="Unassembled WGS sequence"/>
</dbReference>